<accession>A0A6J4KIW9</accession>
<gene>
    <name evidence="2" type="ORF">AVDCRST_MAG56-5833</name>
</gene>
<evidence type="ECO:0000256" key="1">
    <source>
        <dbReference type="SAM" id="MobiDB-lite"/>
    </source>
</evidence>
<protein>
    <submittedName>
        <fullName evidence="2">Uncharacterized protein</fullName>
    </submittedName>
</protein>
<feature type="non-terminal residue" evidence="2">
    <location>
        <position position="1"/>
    </location>
</feature>
<organism evidence="2">
    <name type="scientific">uncultured Cytophagales bacterium</name>
    <dbReference type="NCBI Taxonomy" id="158755"/>
    <lineage>
        <taxon>Bacteria</taxon>
        <taxon>Pseudomonadati</taxon>
        <taxon>Bacteroidota</taxon>
        <taxon>Sphingobacteriia</taxon>
        <taxon>Sphingobacteriales</taxon>
        <taxon>environmental samples</taxon>
    </lineage>
</organism>
<feature type="non-terminal residue" evidence="2">
    <location>
        <position position="40"/>
    </location>
</feature>
<reference evidence="2" key="1">
    <citation type="submission" date="2020-02" db="EMBL/GenBank/DDBJ databases">
        <authorList>
            <person name="Meier V. D."/>
        </authorList>
    </citation>
    <scope>NUCLEOTIDE SEQUENCE</scope>
    <source>
        <strain evidence="2">AVDCRST_MAG56</strain>
    </source>
</reference>
<name>A0A6J4KIW9_9SPHI</name>
<dbReference type="EMBL" id="CADCTQ010000481">
    <property type="protein sequence ID" value="CAA9306253.1"/>
    <property type="molecule type" value="Genomic_DNA"/>
</dbReference>
<feature type="region of interest" description="Disordered" evidence="1">
    <location>
        <begin position="1"/>
        <end position="40"/>
    </location>
</feature>
<dbReference type="AlphaFoldDB" id="A0A6J4KIW9"/>
<proteinExistence type="predicted"/>
<evidence type="ECO:0000313" key="2">
    <source>
        <dbReference type="EMBL" id="CAA9306253.1"/>
    </source>
</evidence>
<sequence length="40" mass="4327">VRSIAPARPPRGNRRCRRNRGEAPDLGASGEISPQCVGRI</sequence>